<dbReference type="Proteomes" id="UP000031668">
    <property type="component" value="Unassembled WGS sequence"/>
</dbReference>
<feature type="compositionally biased region" description="Basic and acidic residues" evidence="1">
    <location>
        <begin position="1"/>
        <end position="12"/>
    </location>
</feature>
<feature type="region of interest" description="Disordered" evidence="1">
    <location>
        <begin position="1"/>
        <end position="51"/>
    </location>
</feature>
<accession>A0A0C2I8Q7</accession>
<proteinExistence type="predicted"/>
<evidence type="ECO:0000256" key="1">
    <source>
        <dbReference type="SAM" id="MobiDB-lite"/>
    </source>
</evidence>
<name>A0A0C2I8Q7_THEKT</name>
<protein>
    <submittedName>
        <fullName evidence="2">Uncharacterized protein</fullName>
    </submittedName>
</protein>
<evidence type="ECO:0000313" key="3">
    <source>
        <dbReference type="Proteomes" id="UP000031668"/>
    </source>
</evidence>
<gene>
    <name evidence="2" type="ORF">RF11_07510</name>
</gene>
<evidence type="ECO:0000313" key="2">
    <source>
        <dbReference type="EMBL" id="KII61588.1"/>
    </source>
</evidence>
<dbReference type="EMBL" id="JWZT01005319">
    <property type="protein sequence ID" value="KII61588.1"/>
    <property type="molecule type" value="Genomic_DNA"/>
</dbReference>
<organism evidence="2 3">
    <name type="scientific">Thelohanellus kitauei</name>
    <name type="common">Myxosporean</name>
    <dbReference type="NCBI Taxonomy" id="669202"/>
    <lineage>
        <taxon>Eukaryota</taxon>
        <taxon>Metazoa</taxon>
        <taxon>Cnidaria</taxon>
        <taxon>Myxozoa</taxon>
        <taxon>Myxosporea</taxon>
        <taxon>Bivalvulida</taxon>
        <taxon>Platysporina</taxon>
        <taxon>Myxobolidae</taxon>
        <taxon>Thelohanellus</taxon>
    </lineage>
</organism>
<dbReference type="AlphaFoldDB" id="A0A0C2I8Q7"/>
<sequence length="139" mass="15962">MNDRSEMEKNRQTDSFTEESSRGEHIPIYTYKLTKSSSSSDNSGSLSENDEINQNVACIARRNNILRNKVEESSRRNMLAHTITDQNNPNFVRHRIIQTAKDHAKCASAECAQNIRHSEIERTKSVKSNVEKFQSRSVF</sequence>
<feature type="compositionally biased region" description="Low complexity" evidence="1">
    <location>
        <begin position="29"/>
        <end position="47"/>
    </location>
</feature>
<keyword evidence="3" id="KW-1185">Reference proteome</keyword>
<comment type="caution">
    <text evidence="2">The sequence shown here is derived from an EMBL/GenBank/DDBJ whole genome shotgun (WGS) entry which is preliminary data.</text>
</comment>
<reference evidence="2 3" key="1">
    <citation type="journal article" date="2014" name="Genome Biol. Evol.">
        <title>The genome of the myxosporean Thelohanellus kitauei shows adaptations to nutrient acquisition within its fish host.</title>
        <authorList>
            <person name="Yang Y."/>
            <person name="Xiong J."/>
            <person name="Zhou Z."/>
            <person name="Huo F."/>
            <person name="Miao W."/>
            <person name="Ran C."/>
            <person name="Liu Y."/>
            <person name="Zhang J."/>
            <person name="Feng J."/>
            <person name="Wang M."/>
            <person name="Wang M."/>
            <person name="Wang L."/>
            <person name="Yao B."/>
        </authorList>
    </citation>
    <scope>NUCLEOTIDE SEQUENCE [LARGE SCALE GENOMIC DNA]</scope>
    <source>
        <strain evidence="2">Wuqing</strain>
    </source>
</reference>